<protein>
    <submittedName>
        <fullName evidence="2">Glycosyltransferase involved in cell wall biosynthesis</fullName>
    </submittedName>
</protein>
<dbReference type="PANTHER" id="PTHR10859:SF91">
    <property type="entry name" value="DOLICHYL-PHOSPHATE BETA-GLUCOSYLTRANSFERASE"/>
    <property type="match status" value="1"/>
</dbReference>
<feature type="domain" description="Glycosyltransferase 2-like" evidence="1">
    <location>
        <begin position="13"/>
        <end position="142"/>
    </location>
</feature>
<evidence type="ECO:0000259" key="1">
    <source>
        <dbReference type="Pfam" id="PF00535"/>
    </source>
</evidence>
<keyword evidence="2" id="KW-0808">Transferase</keyword>
<dbReference type="SUPFAM" id="SSF53448">
    <property type="entry name" value="Nucleotide-diphospho-sugar transferases"/>
    <property type="match status" value="1"/>
</dbReference>
<dbReference type="EMBL" id="JACCBT010000001">
    <property type="protein sequence ID" value="NYE16951.1"/>
    <property type="molecule type" value="Genomic_DNA"/>
</dbReference>
<dbReference type="GO" id="GO:0016740">
    <property type="term" value="F:transferase activity"/>
    <property type="evidence" value="ECO:0007669"/>
    <property type="project" value="UniProtKB-KW"/>
</dbReference>
<dbReference type="RefSeq" id="WP_179837407.1">
    <property type="nucleotide sequence ID" value="NZ_BMRD01000002.1"/>
</dbReference>
<dbReference type="InterPro" id="IPR001173">
    <property type="entry name" value="Glyco_trans_2-like"/>
</dbReference>
<dbReference type="PANTHER" id="PTHR10859">
    <property type="entry name" value="GLYCOSYL TRANSFERASE"/>
    <property type="match status" value="1"/>
</dbReference>
<gene>
    <name evidence="2" type="ORF">BJ999_007247</name>
</gene>
<comment type="caution">
    <text evidence="2">The sequence shown here is derived from an EMBL/GenBank/DDBJ whole genome shotgun (WGS) entry which is preliminary data.</text>
</comment>
<dbReference type="AlphaFoldDB" id="A0A7Y9GI59"/>
<dbReference type="InterPro" id="IPR029044">
    <property type="entry name" value="Nucleotide-diphossugar_trans"/>
</dbReference>
<evidence type="ECO:0000313" key="3">
    <source>
        <dbReference type="Proteomes" id="UP000591272"/>
    </source>
</evidence>
<sequence length="294" mass="31468">MGIRRDRPALLEIVVPAFNEADRLPAGLDLLCDKLAGLAARAEVIVVDNASTDGTAGIVESWDGPVPVRLVRCERRGKGAAVRAGLLATRAPYVGFMDADMATDLAALDEAIVLLREGRPVVVGSRRHGRSVVQGYALPVRRLGAIIFNRIVRDLVGGIPDTQCGFKFFYGPLGRAAAADLRTSGFSFDVELLAHCVRRGASVTDIPVIWRDRPGSTFSVRRHSLRCLLDLARIRARAGVRLPVIPVRPNIPVVPLRAVFGEPGPVQVALSEPIALSNAVALAENVPTSRAKTG</sequence>
<dbReference type="Pfam" id="PF00535">
    <property type="entry name" value="Glycos_transf_2"/>
    <property type="match status" value="1"/>
</dbReference>
<dbReference type="Gene3D" id="3.90.550.10">
    <property type="entry name" value="Spore Coat Polysaccharide Biosynthesis Protein SpsA, Chain A"/>
    <property type="match status" value="1"/>
</dbReference>
<proteinExistence type="predicted"/>
<dbReference type="GO" id="GO:0006487">
    <property type="term" value="P:protein N-linked glycosylation"/>
    <property type="evidence" value="ECO:0007669"/>
    <property type="project" value="TreeGrafter"/>
</dbReference>
<dbReference type="Proteomes" id="UP000591272">
    <property type="component" value="Unassembled WGS sequence"/>
</dbReference>
<keyword evidence="3" id="KW-1185">Reference proteome</keyword>
<reference evidence="2 3" key="1">
    <citation type="submission" date="2020-07" db="EMBL/GenBank/DDBJ databases">
        <title>Sequencing the genomes of 1000 actinobacteria strains.</title>
        <authorList>
            <person name="Klenk H.-P."/>
        </authorList>
    </citation>
    <scope>NUCLEOTIDE SEQUENCE [LARGE SCALE GENOMIC DNA]</scope>
    <source>
        <strain evidence="2 3">DSM 43461</strain>
    </source>
</reference>
<evidence type="ECO:0000313" key="2">
    <source>
        <dbReference type="EMBL" id="NYE16951.1"/>
    </source>
</evidence>
<name>A0A7Y9GI59_9ACTN</name>
<organism evidence="2 3">
    <name type="scientific">Actinomadura citrea</name>
    <dbReference type="NCBI Taxonomy" id="46158"/>
    <lineage>
        <taxon>Bacteria</taxon>
        <taxon>Bacillati</taxon>
        <taxon>Actinomycetota</taxon>
        <taxon>Actinomycetes</taxon>
        <taxon>Streptosporangiales</taxon>
        <taxon>Thermomonosporaceae</taxon>
        <taxon>Actinomadura</taxon>
    </lineage>
</organism>
<accession>A0A7Y9GI59</accession>